<protein>
    <recommendedName>
        <fullName evidence="7">Sensor domain-containing protein</fullName>
    </recommendedName>
</protein>
<evidence type="ECO:0000313" key="3">
    <source>
        <dbReference type="EMBL" id="EKA61360.1"/>
    </source>
</evidence>
<feature type="region of interest" description="Disordered" evidence="1">
    <location>
        <begin position="25"/>
        <end position="93"/>
    </location>
</feature>
<evidence type="ECO:0000313" key="4">
    <source>
        <dbReference type="EMBL" id="RWU82791.1"/>
    </source>
</evidence>
<dbReference type="RefSeq" id="WP_007926818.1">
    <property type="nucleotide sequence ID" value="NZ_ALWX01000031.1"/>
</dbReference>
<dbReference type="EMBL" id="PIPF01000010">
    <property type="protein sequence ID" value="RWU82791.1"/>
    <property type="molecule type" value="Genomic_DNA"/>
</dbReference>
<feature type="compositionally biased region" description="Polar residues" evidence="1">
    <location>
        <begin position="84"/>
        <end position="93"/>
    </location>
</feature>
<dbReference type="OrthoDB" id="4861897at2"/>
<keyword evidence="6" id="KW-1185">Reference proteome</keyword>
<dbReference type="EMBL" id="ALWX01000031">
    <property type="protein sequence ID" value="EKA61360.1"/>
    <property type="molecule type" value="Genomic_DNA"/>
</dbReference>
<feature type="signal peptide" evidence="2">
    <location>
        <begin position="1"/>
        <end position="18"/>
    </location>
</feature>
<feature type="compositionally biased region" description="Low complexity" evidence="1">
    <location>
        <begin position="27"/>
        <end position="44"/>
    </location>
</feature>
<dbReference type="Proteomes" id="UP000288711">
    <property type="component" value="Unassembled WGS sequence"/>
</dbReference>
<dbReference type="PATRIC" id="fig|1210046.3.peg.1490"/>
<dbReference type="STRING" id="1210046.B277_07770"/>
<reference evidence="4 6" key="1">
    <citation type="journal article" date="2009" name="Int. J. Syst. Evol. Microbiol.">
        <title>Janibacter hoylei sp. nov., Bacillus isronensis sp. nov. and Bacillus aryabhattai sp. nov., isolated from cryotubes used for collecting air from the upper atmosphere.</title>
        <authorList>
            <person name="Shivaji S."/>
            <person name="Chaturvedi P."/>
            <person name="Begum Z."/>
            <person name="Pindi P.K."/>
            <person name="Manorama R."/>
            <person name="Padmanaban D.A."/>
            <person name="Shouche Y.S."/>
            <person name="Pawar S."/>
            <person name="Vaishampayan P."/>
            <person name="Dutt C.B."/>
            <person name="Datta G.N."/>
            <person name="Manchanda R.K."/>
            <person name="Rao U.R."/>
            <person name="Bhargava P.M."/>
            <person name="Narlikar J.V."/>
        </authorList>
    </citation>
    <scope>NUCLEOTIDE SEQUENCE [LARGE SCALE GENOMIC DNA]</scope>
    <source>
        <strain evidence="4 6">PVAS-1</strain>
    </source>
</reference>
<keyword evidence="2" id="KW-0732">Signal</keyword>
<proteinExistence type="predicted"/>
<dbReference type="Proteomes" id="UP000004474">
    <property type="component" value="Unassembled WGS sequence"/>
</dbReference>
<reference evidence="3 5" key="2">
    <citation type="journal article" date="2012" name="J. Bacteriol.">
        <title>Genome Sequence of Janibacter hoylei MTCC8307, Isolated from the Stratospheric Air.</title>
        <authorList>
            <person name="Pawar S.P."/>
            <person name="Dhotre D.P."/>
            <person name="Shetty S.A."/>
            <person name="Chowdhury S.P."/>
            <person name="Chaudhari B.L."/>
            <person name="Shouche Y.S."/>
        </authorList>
    </citation>
    <scope>NUCLEOTIDE SEQUENCE [LARGE SCALE GENOMIC DNA]</scope>
    <source>
        <strain evidence="3 5">PVAS-1</strain>
    </source>
</reference>
<dbReference type="PROSITE" id="PS51257">
    <property type="entry name" value="PROKAR_LIPOPROTEIN"/>
    <property type="match status" value="1"/>
</dbReference>
<evidence type="ECO:0000256" key="2">
    <source>
        <dbReference type="SAM" id="SignalP"/>
    </source>
</evidence>
<evidence type="ECO:0000256" key="1">
    <source>
        <dbReference type="SAM" id="MobiDB-lite"/>
    </source>
</evidence>
<dbReference type="AlphaFoldDB" id="K1DXU7"/>
<organism evidence="3 5">
    <name type="scientific">Janibacter hoylei PVAS-1</name>
    <dbReference type="NCBI Taxonomy" id="1210046"/>
    <lineage>
        <taxon>Bacteria</taxon>
        <taxon>Bacillati</taxon>
        <taxon>Actinomycetota</taxon>
        <taxon>Actinomycetes</taxon>
        <taxon>Micrococcales</taxon>
        <taxon>Intrasporangiaceae</taxon>
        <taxon>Janibacter</taxon>
    </lineage>
</organism>
<accession>K1DXU7</accession>
<evidence type="ECO:0000313" key="5">
    <source>
        <dbReference type="Proteomes" id="UP000004474"/>
    </source>
</evidence>
<dbReference type="eggNOG" id="ENOG5033FNI">
    <property type="taxonomic scope" value="Bacteria"/>
</dbReference>
<evidence type="ECO:0000313" key="6">
    <source>
        <dbReference type="Proteomes" id="UP000288711"/>
    </source>
</evidence>
<sequence>MSLRRPVALAAAASLALAGCGLRDRIQPTTTGTSTPDPGSSQGSEGEDLGTLTGSGRPLDEGGLRAALPSADEVGDGWGEDPVTTVTETQSADVTPATCAPLLQKGPGWDSVRATQRARVQTNLRRTDNPQPPGTERHHMGVWAYSFDDPYPSQLFDEAGQTITDCASFDVKQRDTGNTSSYEAEPLAFPTLGDRTLAMRLTVRQTMETFTIDFVVIKIGHNTVTIANGTYNGTPDSQVTESAARAAVDGLEQS</sequence>
<evidence type="ECO:0008006" key="7">
    <source>
        <dbReference type="Google" id="ProtNLM"/>
    </source>
</evidence>
<gene>
    <name evidence="3" type="ORF">B277_07770</name>
    <name evidence="4" type="ORF">CWN80_11670</name>
</gene>
<reference evidence="4" key="3">
    <citation type="submission" date="2017-11" db="EMBL/GenBank/DDBJ databases">
        <authorList>
            <person name="Seuylemezian A."/>
            <person name="Cooper K."/>
            <person name="Vaishampayan P."/>
        </authorList>
    </citation>
    <scope>NUCLEOTIDE SEQUENCE</scope>
    <source>
        <strain evidence="4">PVAS-1</strain>
    </source>
</reference>
<comment type="caution">
    <text evidence="3">The sequence shown here is derived from an EMBL/GenBank/DDBJ whole genome shotgun (WGS) entry which is preliminary data.</text>
</comment>
<name>K1DXU7_9MICO</name>
<feature type="chain" id="PRO_5044735157" description="Sensor domain-containing protein" evidence="2">
    <location>
        <begin position="19"/>
        <end position="254"/>
    </location>
</feature>